<reference evidence="1" key="1">
    <citation type="submission" date="2016-10" db="EMBL/GenBank/DDBJ databases">
        <authorList>
            <person name="de Groot N.N."/>
        </authorList>
    </citation>
    <scope>NUCLEOTIDE SEQUENCE [LARGE SCALE GENOMIC DNA]</scope>
    <source>
        <strain evidence="1">ATCC 20501</strain>
    </source>
</reference>
<dbReference type="Proteomes" id="UP000199690">
    <property type="component" value="Unassembled WGS sequence"/>
</dbReference>
<keyword evidence="3" id="KW-1185">Reference proteome</keyword>
<name>A0A1H6DZH2_9PSEU</name>
<accession>A0A1I1WEJ7</accession>
<evidence type="ECO:0008006" key="5">
    <source>
        <dbReference type="Google" id="ProtNLM"/>
    </source>
</evidence>
<organism evidence="1 4">
    <name type="scientific">Saccharopolyspora kobensis</name>
    <dbReference type="NCBI Taxonomy" id="146035"/>
    <lineage>
        <taxon>Bacteria</taxon>
        <taxon>Bacillati</taxon>
        <taxon>Actinomycetota</taxon>
        <taxon>Actinomycetes</taxon>
        <taxon>Pseudonocardiales</taxon>
        <taxon>Pseudonocardiaceae</taxon>
        <taxon>Saccharopolyspora</taxon>
    </lineage>
</organism>
<dbReference type="Proteomes" id="UP000236729">
    <property type="component" value="Unassembled WGS sequence"/>
</dbReference>
<protein>
    <recommendedName>
        <fullName evidence="5">DUF3168 domain-containing protein</fullName>
    </recommendedName>
</protein>
<evidence type="ECO:0000313" key="3">
    <source>
        <dbReference type="Proteomes" id="UP000199690"/>
    </source>
</evidence>
<sequence>MSAVEPLQRAVYDLLADPDGPTASVGCAVYDEVPEGAALPYVVLGEFDELRDDAHRELGALVTITVHVWSRYRGYRETARCLDAVQTTLHRARPEVDGFRDVSIVHDSNAFQRDPDPELRHGIGRFTARLTEGEPTTPEVS</sequence>
<evidence type="ECO:0000313" key="2">
    <source>
        <dbReference type="EMBL" id="SFD93606.1"/>
    </source>
</evidence>
<gene>
    <name evidence="1" type="ORF">SAMN02982929_05305</name>
    <name evidence="2" type="ORF">SAMN05216506_107281</name>
</gene>
<dbReference type="Pfam" id="PF11367">
    <property type="entry name" value="Tail_completion_gp17"/>
    <property type="match status" value="1"/>
</dbReference>
<dbReference type="SMR" id="A0A1H6DZH2"/>
<dbReference type="EMBL" id="FNVB01000008">
    <property type="protein sequence ID" value="SEG90750.1"/>
    <property type="molecule type" value="Genomic_DNA"/>
</dbReference>
<dbReference type="Gene3D" id="3.30.2000.30">
    <property type="match status" value="1"/>
</dbReference>
<dbReference type="RefSeq" id="WP_093354390.1">
    <property type="nucleotide sequence ID" value="NZ_FNVB01000008.1"/>
</dbReference>
<reference evidence="3 4" key="2">
    <citation type="submission" date="2016-10" db="EMBL/GenBank/DDBJ databases">
        <authorList>
            <person name="Varghese N."/>
            <person name="Submissions S."/>
        </authorList>
    </citation>
    <scope>NUCLEOTIDE SEQUENCE [LARGE SCALE GENOMIC DNA]</scope>
    <source>
        <strain evidence="4">ATCC 20501</strain>
        <strain evidence="2 3">CGMCC 4.3529</strain>
    </source>
</reference>
<evidence type="ECO:0000313" key="1">
    <source>
        <dbReference type="EMBL" id="SEG90750.1"/>
    </source>
</evidence>
<dbReference type="InterPro" id="IPR053745">
    <property type="entry name" value="Viral_Tail_Comp_sf"/>
</dbReference>
<dbReference type="EMBL" id="FOME01000007">
    <property type="protein sequence ID" value="SFD93606.1"/>
    <property type="molecule type" value="Genomic_DNA"/>
</dbReference>
<dbReference type="AlphaFoldDB" id="A0A1H6DZH2"/>
<proteinExistence type="predicted"/>
<dbReference type="InterPro" id="IPR021508">
    <property type="entry name" value="Gp17-like"/>
</dbReference>
<accession>A0A1H6DZH2</accession>
<evidence type="ECO:0000313" key="4">
    <source>
        <dbReference type="Proteomes" id="UP000236729"/>
    </source>
</evidence>